<gene>
    <name evidence="5" type="ORF">INT44_002994</name>
</gene>
<evidence type="ECO:0000256" key="4">
    <source>
        <dbReference type="SAM" id="MobiDB-lite"/>
    </source>
</evidence>
<dbReference type="InterPro" id="IPR036322">
    <property type="entry name" value="WD40_repeat_dom_sf"/>
</dbReference>
<dbReference type="PROSITE" id="PS50082">
    <property type="entry name" value="WD_REPEATS_2"/>
    <property type="match status" value="1"/>
</dbReference>
<dbReference type="Gene3D" id="2.130.10.10">
    <property type="entry name" value="YVTN repeat-like/Quinoprotein amine dehydrogenase"/>
    <property type="match status" value="1"/>
</dbReference>
<protein>
    <recommendedName>
        <fullName evidence="7">WD40 repeat-like protein</fullName>
    </recommendedName>
</protein>
<keyword evidence="2" id="KW-0677">Repeat</keyword>
<dbReference type="PANTHER" id="PTHR14107:SF16">
    <property type="entry name" value="AT02583P"/>
    <property type="match status" value="1"/>
</dbReference>
<feature type="repeat" description="WD" evidence="3">
    <location>
        <begin position="499"/>
        <end position="540"/>
    </location>
</feature>
<dbReference type="Proteomes" id="UP000612746">
    <property type="component" value="Unassembled WGS sequence"/>
</dbReference>
<dbReference type="GO" id="GO:0005634">
    <property type="term" value="C:nucleus"/>
    <property type="evidence" value="ECO:0007669"/>
    <property type="project" value="TreeGrafter"/>
</dbReference>
<dbReference type="GO" id="GO:0045013">
    <property type="term" value="P:carbon catabolite repression of transcription"/>
    <property type="evidence" value="ECO:0007669"/>
    <property type="project" value="TreeGrafter"/>
</dbReference>
<dbReference type="EMBL" id="JAEPRA010000004">
    <property type="protein sequence ID" value="KAG2186768.1"/>
    <property type="molecule type" value="Genomic_DNA"/>
</dbReference>
<accession>A0A8H7Q6G9</accession>
<dbReference type="GO" id="GO:0032153">
    <property type="term" value="C:cell division site"/>
    <property type="evidence" value="ECO:0007669"/>
    <property type="project" value="TreeGrafter"/>
</dbReference>
<dbReference type="OrthoDB" id="3367at2759"/>
<organism evidence="5 6">
    <name type="scientific">Umbelopsis vinacea</name>
    <dbReference type="NCBI Taxonomy" id="44442"/>
    <lineage>
        <taxon>Eukaryota</taxon>
        <taxon>Fungi</taxon>
        <taxon>Fungi incertae sedis</taxon>
        <taxon>Mucoromycota</taxon>
        <taxon>Mucoromycotina</taxon>
        <taxon>Umbelopsidomycetes</taxon>
        <taxon>Umbelopsidales</taxon>
        <taxon>Umbelopsidaceae</taxon>
        <taxon>Umbelopsis</taxon>
    </lineage>
</organism>
<feature type="region of interest" description="Disordered" evidence="4">
    <location>
        <begin position="107"/>
        <end position="126"/>
    </location>
</feature>
<dbReference type="PROSITE" id="PS50294">
    <property type="entry name" value="WD_REPEATS_REGION"/>
    <property type="match status" value="1"/>
</dbReference>
<evidence type="ECO:0000256" key="1">
    <source>
        <dbReference type="ARBA" id="ARBA00022574"/>
    </source>
</evidence>
<sequence length="739" mass="80458">MDSYFQAAFTVSTPYTPPPRPTLSPSLTPRLPPFPPSDPDFKGTEFNSPEGVWKLRNEVYSETILPHYPTGTHAALVSIKYKETNPSSLGPIANLTLTNSATSSVSDNLTSMTGSDKGDNATSLTADSEDEEIIIESASTLSPAVTFSPAIANGEETKASLTIPIKSAHGSAQSLGYASSPLSSSASTASTVYVPPSAAPRSLSINTSSLYQHNQQSSPVVSTGPLSTSYTPTGTEFMSPKAFDIDVTASPLGTSGNSFSSLFGRVSKHNPRKPKNSITKTKSSFVNKIVTNEQLAKVLAARTSDDSYLFYNVGASFVWMDAASKPKVGCYCPNCCDFGNAYPTSHDVNLLTRGYDHLDVIIGFSSGDCIWFDPLGNKYFRLNKGGLLNSSAVTMIKWIPGSESMFMVAYSDGSILVMDKERDDQAFTPAQGDGWANQLFHVTKPHKGFKHNPVSHWKVSQKSINALAFSPDCLHVAVVGSDGLLRIIDYTTERLLDTFGAYYGKLTCVAWSPDGRYIVTGGQDDLVTIWAFREQRIVARCQGHNSWVTGVAFDPWKCDEKVYRIGSVGEDCNLILWDFSVSALHRPRFKQHRTSLSLTKDNTSWRSSKPSVGLDTGVRSMIANGTNPLGLRPEAALDEQETTSTGSSFSSFSKIRRKTSVKHPLFASPESNKGTPTDSAHHIRLPVIHPAPNKNQVSFLQPIAVRSVHSDPCVDIIYREDAIVTTDRRGRVRTWTRPV</sequence>
<dbReference type="GO" id="GO:0051286">
    <property type="term" value="C:cell tip"/>
    <property type="evidence" value="ECO:0007669"/>
    <property type="project" value="TreeGrafter"/>
</dbReference>
<comment type="caution">
    <text evidence="5">The sequence shown here is derived from an EMBL/GenBank/DDBJ whole genome shotgun (WGS) entry which is preliminary data.</text>
</comment>
<evidence type="ECO:0000256" key="2">
    <source>
        <dbReference type="ARBA" id="ARBA00022737"/>
    </source>
</evidence>
<dbReference type="PANTHER" id="PTHR14107">
    <property type="entry name" value="WD REPEAT PROTEIN"/>
    <property type="match status" value="1"/>
</dbReference>
<reference evidence="5" key="1">
    <citation type="submission" date="2020-12" db="EMBL/GenBank/DDBJ databases">
        <title>Metabolic potential, ecology and presence of endohyphal bacteria is reflected in genomic diversity of Mucoromycotina.</title>
        <authorList>
            <person name="Muszewska A."/>
            <person name="Okrasinska A."/>
            <person name="Steczkiewicz K."/>
            <person name="Drgas O."/>
            <person name="Orlowska M."/>
            <person name="Perlinska-Lenart U."/>
            <person name="Aleksandrzak-Piekarczyk T."/>
            <person name="Szatraj K."/>
            <person name="Zielenkiewicz U."/>
            <person name="Pilsyk S."/>
            <person name="Malc E."/>
            <person name="Mieczkowski P."/>
            <person name="Kruszewska J.S."/>
            <person name="Biernat P."/>
            <person name="Pawlowska J."/>
        </authorList>
    </citation>
    <scope>NUCLEOTIDE SEQUENCE</scope>
    <source>
        <strain evidence="5">WA0000051536</strain>
    </source>
</reference>
<dbReference type="Pfam" id="PF00400">
    <property type="entry name" value="WD40"/>
    <property type="match status" value="3"/>
</dbReference>
<feature type="compositionally biased region" description="Polar residues" evidence="4">
    <location>
        <begin position="107"/>
        <end position="125"/>
    </location>
</feature>
<evidence type="ECO:0000313" key="6">
    <source>
        <dbReference type="Proteomes" id="UP000612746"/>
    </source>
</evidence>
<dbReference type="SUPFAM" id="SSF50978">
    <property type="entry name" value="WD40 repeat-like"/>
    <property type="match status" value="1"/>
</dbReference>
<dbReference type="InterPro" id="IPR001680">
    <property type="entry name" value="WD40_rpt"/>
</dbReference>
<dbReference type="SMART" id="SM00320">
    <property type="entry name" value="WD40"/>
    <property type="match status" value="5"/>
</dbReference>
<evidence type="ECO:0000256" key="3">
    <source>
        <dbReference type="PROSITE-ProRule" id="PRU00221"/>
    </source>
</evidence>
<evidence type="ECO:0000313" key="5">
    <source>
        <dbReference type="EMBL" id="KAG2186768.1"/>
    </source>
</evidence>
<keyword evidence="1 3" id="KW-0853">WD repeat</keyword>
<keyword evidence="6" id="KW-1185">Reference proteome</keyword>
<dbReference type="InterPro" id="IPR015943">
    <property type="entry name" value="WD40/YVTN_repeat-like_dom_sf"/>
</dbReference>
<evidence type="ECO:0008006" key="7">
    <source>
        <dbReference type="Google" id="ProtNLM"/>
    </source>
</evidence>
<name>A0A8H7Q6G9_9FUNG</name>
<dbReference type="InterPro" id="IPR051362">
    <property type="entry name" value="WD_repeat_creC_regulators"/>
</dbReference>
<dbReference type="AlphaFoldDB" id="A0A8H7Q6G9"/>
<proteinExistence type="predicted"/>